<dbReference type="GO" id="GO:0007165">
    <property type="term" value="P:signal transduction"/>
    <property type="evidence" value="ECO:0007669"/>
    <property type="project" value="InterPro"/>
</dbReference>
<gene>
    <name evidence="2" type="ORF">CUJ83_05810</name>
</gene>
<dbReference type="Gene3D" id="2.40.50.180">
    <property type="entry name" value="CheA-289, Domain 4"/>
    <property type="match status" value="1"/>
</dbReference>
<dbReference type="EMBL" id="PGCK01000004">
    <property type="protein sequence ID" value="MCD1294515.1"/>
    <property type="molecule type" value="Genomic_DNA"/>
</dbReference>
<dbReference type="GO" id="GO:0005829">
    <property type="term" value="C:cytosol"/>
    <property type="evidence" value="ECO:0007669"/>
    <property type="project" value="TreeGrafter"/>
</dbReference>
<dbReference type="AlphaFoldDB" id="A0AAP2RD81"/>
<dbReference type="InterPro" id="IPR039315">
    <property type="entry name" value="CheW"/>
</dbReference>
<dbReference type="PROSITE" id="PS50851">
    <property type="entry name" value="CHEW"/>
    <property type="match status" value="1"/>
</dbReference>
<dbReference type="SMART" id="SM00260">
    <property type="entry name" value="CheW"/>
    <property type="match status" value="1"/>
</dbReference>
<dbReference type="SUPFAM" id="SSF50341">
    <property type="entry name" value="CheW-like"/>
    <property type="match status" value="1"/>
</dbReference>
<evidence type="ECO:0000259" key="1">
    <source>
        <dbReference type="PROSITE" id="PS50851"/>
    </source>
</evidence>
<sequence>MVDDNVLDNEIQLVVFKLGSEEFGVDISQVKEIIRVGDITRIPGSPPFVDGVINLRGQVTTVVNLRSRLGLGGKNADSNARIMIMEVQKNTVGVIVDSVAEVKYMSSKDIEPLPEALSSSISSEYIQGVGKLSGRLLILVNLKQIILDDTLKLSRGVAA</sequence>
<evidence type="ECO:0000313" key="3">
    <source>
        <dbReference type="Proteomes" id="UP001320159"/>
    </source>
</evidence>
<name>A0AAP2RD81_9EURY</name>
<dbReference type="GO" id="GO:0006935">
    <property type="term" value="P:chemotaxis"/>
    <property type="evidence" value="ECO:0007669"/>
    <property type="project" value="InterPro"/>
</dbReference>
<dbReference type="Gene3D" id="2.30.30.40">
    <property type="entry name" value="SH3 Domains"/>
    <property type="match status" value="1"/>
</dbReference>
<dbReference type="InterPro" id="IPR036061">
    <property type="entry name" value="CheW-like_dom_sf"/>
</dbReference>
<accession>A0AAP2RD81</accession>
<dbReference type="PANTHER" id="PTHR22617">
    <property type="entry name" value="CHEMOTAXIS SENSOR HISTIDINE KINASE-RELATED"/>
    <property type="match status" value="1"/>
</dbReference>
<protein>
    <submittedName>
        <fullName evidence="2">Chemotaxis protein CheW</fullName>
    </submittedName>
</protein>
<dbReference type="RefSeq" id="WP_230741348.1">
    <property type="nucleotide sequence ID" value="NZ_PGCK01000004.1"/>
</dbReference>
<organism evidence="2 3">
    <name type="scientific">Methanooceanicella nereidis</name>
    <dbReference type="NCBI Taxonomy" id="2052831"/>
    <lineage>
        <taxon>Archaea</taxon>
        <taxon>Methanobacteriati</taxon>
        <taxon>Methanobacteriota</taxon>
        <taxon>Stenosarchaea group</taxon>
        <taxon>Methanomicrobia</taxon>
        <taxon>Methanocellales</taxon>
        <taxon>Methanocellaceae</taxon>
        <taxon>Methanooceanicella</taxon>
    </lineage>
</organism>
<dbReference type="InterPro" id="IPR002545">
    <property type="entry name" value="CheW-lke_dom"/>
</dbReference>
<dbReference type="Proteomes" id="UP001320159">
    <property type="component" value="Unassembled WGS sequence"/>
</dbReference>
<dbReference type="PANTHER" id="PTHR22617:SF23">
    <property type="entry name" value="CHEMOTAXIS PROTEIN CHEW"/>
    <property type="match status" value="1"/>
</dbReference>
<feature type="domain" description="CheW-like" evidence="1">
    <location>
        <begin position="10"/>
        <end position="151"/>
    </location>
</feature>
<reference evidence="2 3" key="1">
    <citation type="submission" date="2017-11" db="EMBL/GenBank/DDBJ databases">
        <title>Isolation and Characterization of Family Methanocellaceae Species from Potential Methane Hydrate Area Offshore Southwestern Taiwan.</title>
        <authorList>
            <person name="Zhang W.-L."/>
            <person name="Chen W.-C."/>
            <person name="Lai M.-C."/>
            <person name="Chen S.-C."/>
        </authorList>
    </citation>
    <scope>NUCLEOTIDE SEQUENCE [LARGE SCALE GENOMIC DNA]</scope>
    <source>
        <strain evidence="2 3">CWC-04</strain>
    </source>
</reference>
<evidence type="ECO:0000313" key="2">
    <source>
        <dbReference type="EMBL" id="MCD1294515.1"/>
    </source>
</evidence>
<keyword evidence="3" id="KW-1185">Reference proteome</keyword>
<dbReference type="CDD" id="cd00732">
    <property type="entry name" value="CheW"/>
    <property type="match status" value="1"/>
</dbReference>
<dbReference type="Pfam" id="PF01584">
    <property type="entry name" value="CheW"/>
    <property type="match status" value="1"/>
</dbReference>
<comment type="caution">
    <text evidence="2">The sequence shown here is derived from an EMBL/GenBank/DDBJ whole genome shotgun (WGS) entry which is preliminary data.</text>
</comment>
<proteinExistence type="predicted"/>